<organism evidence="2">
    <name type="scientific">marine metagenome</name>
    <dbReference type="NCBI Taxonomy" id="408172"/>
    <lineage>
        <taxon>unclassified sequences</taxon>
        <taxon>metagenomes</taxon>
        <taxon>ecological metagenomes</taxon>
    </lineage>
</organism>
<dbReference type="AlphaFoldDB" id="A0A383C4U0"/>
<dbReference type="InterPro" id="IPR029063">
    <property type="entry name" value="SAM-dependent_MTases_sf"/>
</dbReference>
<dbReference type="EMBL" id="UINC01205448">
    <property type="protein sequence ID" value="SVE26628.1"/>
    <property type="molecule type" value="Genomic_DNA"/>
</dbReference>
<proteinExistence type="predicted"/>
<accession>A0A383C4U0</accession>
<gene>
    <name evidence="2" type="ORF">METZ01_LOCUS479482</name>
</gene>
<evidence type="ECO:0000313" key="2">
    <source>
        <dbReference type="EMBL" id="SVE26628.1"/>
    </source>
</evidence>
<dbReference type="Gene3D" id="3.40.50.150">
    <property type="entry name" value="Vaccinia Virus protein VP39"/>
    <property type="match status" value="1"/>
</dbReference>
<protein>
    <recommendedName>
        <fullName evidence="1">Methyltransferase FkbM domain-containing protein</fullName>
    </recommendedName>
</protein>
<feature type="domain" description="Methyltransferase FkbM" evidence="1">
    <location>
        <begin position="84"/>
        <end position="129"/>
    </location>
</feature>
<dbReference type="InterPro" id="IPR006342">
    <property type="entry name" value="FkbM_mtfrase"/>
</dbReference>
<name>A0A383C4U0_9ZZZZ</name>
<feature type="non-terminal residue" evidence="2">
    <location>
        <position position="1"/>
    </location>
</feature>
<sequence length="178" mass="21319">PNKNLVSKLSQTKKKITNFNFFLYGALNKRKKINLFVPFFSNFSLDSLASIKLSYVFDSLKRGIFQKNLSKFVKIKKILCSFKPLDDYKFKPFFIKIDTEGSEHLVLEGLKKTLKKYKPVVMIEKNDINFFLIKKKLKKINYEIYSFRKEKLDKYYFKKKEHLNLICINKNERELVIF</sequence>
<evidence type="ECO:0000259" key="1">
    <source>
        <dbReference type="Pfam" id="PF05050"/>
    </source>
</evidence>
<reference evidence="2" key="1">
    <citation type="submission" date="2018-05" db="EMBL/GenBank/DDBJ databases">
        <authorList>
            <person name="Lanie J.A."/>
            <person name="Ng W.-L."/>
            <person name="Kazmierczak K.M."/>
            <person name="Andrzejewski T.M."/>
            <person name="Davidsen T.M."/>
            <person name="Wayne K.J."/>
            <person name="Tettelin H."/>
            <person name="Glass J.I."/>
            <person name="Rusch D."/>
            <person name="Podicherti R."/>
            <person name="Tsui H.-C.T."/>
            <person name="Winkler M.E."/>
        </authorList>
    </citation>
    <scope>NUCLEOTIDE SEQUENCE</scope>
</reference>
<dbReference type="Pfam" id="PF05050">
    <property type="entry name" value="Methyltransf_21"/>
    <property type="match status" value="1"/>
</dbReference>
<dbReference type="SUPFAM" id="SSF53335">
    <property type="entry name" value="S-adenosyl-L-methionine-dependent methyltransferases"/>
    <property type="match status" value="1"/>
</dbReference>